<dbReference type="OrthoDB" id="63935at2759"/>
<evidence type="ECO:0000313" key="2">
    <source>
        <dbReference type="EMBL" id="KIK34527.1"/>
    </source>
</evidence>
<dbReference type="Gene3D" id="3.40.50.720">
    <property type="entry name" value="NAD(P)-binding Rossmann-like Domain"/>
    <property type="match status" value="1"/>
</dbReference>
<dbReference type="HOGENOM" id="CLU_066707_1_0_1"/>
<dbReference type="InParanoid" id="A0A0D0AJW1"/>
<accession>A0A0D0AJW1</accession>
<dbReference type="PANTHER" id="PTHR43355:SF2">
    <property type="entry name" value="FLAVIN REDUCTASE (NADPH)"/>
    <property type="match status" value="1"/>
</dbReference>
<evidence type="ECO:0000256" key="1">
    <source>
        <dbReference type="ARBA" id="ARBA00038376"/>
    </source>
</evidence>
<proteinExistence type="inferred from homology"/>
<gene>
    <name evidence="2" type="ORF">CY34DRAFT_97833</name>
</gene>
<dbReference type="SUPFAM" id="SSF51735">
    <property type="entry name" value="NAD(P)-binding Rossmann-fold domains"/>
    <property type="match status" value="1"/>
</dbReference>
<sequence length="273" mass="29841">MENSKVLVIGGSRNIGYFSAIRLLALGATVTFLLRSPQVFDQDETIQQYIKEGKAHLVQGDALVKSDVSRAWSEAQHQDGRPADFLIFTVGGIPHFSLTKGFTVSPPNLVAQSLINVLETLPSPHPKIITISSAGLTQTSHKSLPLLLKPLYGYLLSEPHKDKCGAEEVVSHCAGWKWDARDSPGEKILGAGWTSRVPSAGELKSIVVIRPALLNDGECRADTKGKGSEAYRVKEGDLECSWAVSRKDVAHFLVEGVVRHWQEWEGKCVSIAY</sequence>
<name>A0A0D0AJW1_9AGAM</name>
<evidence type="ECO:0008006" key="4">
    <source>
        <dbReference type="Google" id="ProtNLM"/>
    </source>
</evidence>
<dbReference type="AlphaFoldDB" id="A0A0D0AJW1"/>
<dbReference type="Proteomes" id="UP000054485">
    <property type="component" value="Unassembled WGS sequence"/>
</dbReference>
<dbReference type="GO" id="GO:0042602">
    <property type="term" value="F:riboflavin reductase (NADPH) activity"/>
    <property type="evidence" value="ECO:0007669"/>
    <property type="project" value="TreeGrafter"/>
</dbReference>
<dbReference type="GO" id="GO:0004074">
    <property type="term" value="F:biliverdin reductase [NAD(P)H] activity"/>
    <property type="evidence" value="ECO:0007669"/>
    <property type="project" value="TreeGrafter"/>
</dbReference>
<dbReference type="STRING" id="930992.A0A0D0AJW1"/>
<keyword evidence="3" id="KW-1185">Reference proteome</keyword>
<dbReference type="PANTHER" id="PTHR43355">
    <property type="entry name" value="FLAVIN REDUCTASE (NADPH)"/>
    <property type="match status" value="1"/>
</dbReference>
<dbReference type="InterPro" id="IPR051606">
    <property type="entry name" value="Polyketide_Oxido-like"/>
</dbReference>
<organism evidence="2 3">
    <name type="scientific">Suillus luteus UH-Slu-Lm8-n1</name>
    <dbReference type="NCBI Taxonomy" id="930992"/>
    <lineage>
        <taxon>Eukaryota</taxon>
        <taxon>Fungi</taxon>
        <taxon>Dikarya</taxon>
        <taxon>Basidiomycota</taxon>
        <taxon>Agaricomycotina</taxon>
        <taxon>Agaricomycetes</taxon>
        <taxon>Agaricomycetidae</taxon>
        <taxon>Boletales</taxon>
        <taxon>Suillineae</taxon>
        <taxon>Suillaceae</taxon>
        <taxon>Suillus</taxon>
    </lineage>
</organism>
<reference evidence="3" key="2">
    <citation type="submission" date="2015-01" db="EMBL/GenBank/DDBJ databases">
        <title>Evolutionary Origins and Diversification of the Mycorrhizal Mutualists.</title>
        <authorList>
            <consortium name="DOE Joint Genome Institute"/>
            <consortium name="Mycorrhizal Genomics Consortium"/>
            <person name="Kohler A."/>
            <person name="Kuo A."/>
            <person name="Nagy L.G."/>
            <person name="Floudas D."/>
            <person name="Copeland A."/>
            <person name="Barry K.W."/>
            <person name="Cichocki N."/>
            <person name="Veneault-Fourrey C."/>
            <person name="LaButti K."/>
            <person name="Lindquist E.A."/>
            <person name="Lipzen A."/>
            <person name="Lundell T."/>
            <person name="Morin E."/>
            <person name="Murat C."/>
            <person name="Riley R."/>
            <person name="Ohm R."/>
            <person name="Sun H."/>
            <person name="Tunlid A."/>
            <person name="Henrissat B."/>
            <person name="Grigoriev I.V."/>
            <person name="Hibbett D.S."/>
            <person name="Martin F."/>
        </authorList>
    </citation>
    <scope>NUCLEOTIDE SEQUENCE [LARGE SCALE GENOMIC DNA]</scope>
    <source>
        <strain evidence="3">UH-Slu-Lm8-n1</strain>
    </source>
</reference>
<protein>
    <recommendedName>
        <fullName evidence="4">NAD(P)-binding domain-containing protein</fullName>
    </recommendedName>
</protein>
<reference evidence="2 3" key="1">
    <citation type="submission" date="2014-04" db="EMBL/GenBank/DDBJ databases">
        <authorList>
            <consortium name="DOE Joint Genome Institute"/>
            <person name="Kuo A."/>
            <person name="Ruytinx J."/>
            <person name="Rineau F."/>
            <person name="Colpaert J."/>
            <person name="Kohler A."/>
            <person name="Nagy L.G."/>
            <person name="Floudas D."/>
            <person name="Copeland A."/>
            <person name="Barry K.W."/>
            <person name="Cichocki N."/>
            <person name="Veneault-Fourrey C."/>
            <person name="LaButti K."/>
            <person name="Lindquist E.A."/>
            <person name="Lipzen A."/>
            <person name="Lundell T."/>
            <person name="Morin E."/>
            <person name="Murat C."/>
            <person name="Sun H."/>
            <person name="Tunlid A."/>
            <person name="Henrissat B."/>
            <person name="Grigoriev I.V."/>
            <person name="Hibbett D.S."/>
            <person name="Martin F."/>
            <person name="Nordberg H.P."/>
            <person name="Cantor M.N."/>
            <person name="Hua S.X."/>
        </authorList>
    </citation>
    <scope>NUCLEOTIDE SEQUENCE [LARGE SCALE GENOMIC DNA]</scope>
    <source>
        <strain evidence="2 3">UH-Slu-Lm8-n1</strain>
    </source>
</reference>
<evidence type="ECO:0000313" key="3">
    <source>
        <dbReference type="Proteomes" id="UP000054485"/>
    </source>
</evidence>
<dbReference type="InterPro" id="IPR036291">
    <property type="entry name" value="NAD(P)-bd_dom_sf"/>
</dbReference>
<dbReference type="EMBL" id="KN835741">
    <property type="protein sequence ID" value="KIK34527.1"/>
    <property type="molecule type" value="Genomic_DNA"/>
</dbReference>
<comment type="similarity">
    <text evidence="1">Belongs to the avfA family.</text>
</comment>